<dbReference type="AlphaFoldDB" id="A0A6S6S6L4"/>
<dbReference type="GO" id="GO:0005975">
    <property type="term" value="P:carbohydrate metabolic process"/>
    <property type="evidence" value="ECO:0007669"/>
    <property type="project" value="UniProtKB-ARBA"/>
</dbReference>
<dbReference type="PROSITE" id="PS51257">
    <property type="entry name" value="PROKAR_LIPOPROTEIN"/>
    <property type="match status" value="1"/>
</dbReference>
<sequence>MKNIILLYSMIGTILLFSSCTEEVITPEPVMESIDIAAANLTAKNTDLTDVTYLGAAATKVNVTPARQQAVDDSMAVGTMIGPEAYATLPVEMYTGIVEFDMAIQLNQYANPFSRGFAGLAYRLQDDGVTYEGIYARGTNGLLNDPFPSATQVIHGLQYFSEPNYHFLALRASHPEVYEKPASIAIDTWHHYKYVIGESTTAIYIDNAPAPSMTVDNQFSVTNSGKVALWIGTSTDAYFKDLTVTVIK</sequence>
<gene>
    <name evidence="1" type="ORF">HELGO_WM10112</name>
</gene>
<dbReference type="EMBL" id="CACVAQ010000010">
    <property type="protein sequence ID" value="CAA6798747.1"/>
    <property type="molecule type" value="Genomic_DNA"/>
</dbReference>
<organism evidence="1">
    <name type="scientific">uncultured Aureispira sp</name>
    <dbReference type="NCBI Taxonomy" id="1331704"/>
    <lineage>
        <taxon>Bacteria</taxon>
        <taxon>Pseudomonadati</taxon>
        <taxon>Bacteroidota</taxon>
        <taxon>Saprospiria</taxon>
        <taxon>Saprospirales</taxon>
        <taxon>Saprospiraceae</taxon>
        <taxon>Aureispira</taxon>
        <taxon>environmental samples</taxon>
    </lineage>
</organism>
<evidence type="ECO:0000313" key="1">
    <source>
        <dbReference type="EMBL" id="CAA6798747.1"/>
    </source>
</evidence>
<dbReference type="Gene3D" id="2.60.120.560">
    <property type="entry name" value="Exo-inulinase, domain 1"/>
    <property type="match status" value="1"/>
</dbReference>
<dbReference type="InterPro" id="IPR013320">
    <property type="entry name" value="ConA-like_dom_sf"/>
</dbReference>
<reference evidence="1" key="1">
    <citation type="submission" date="2020-01" db="EMBL/GenBank/DDBJ databases">
        <authorList>
            <person name="Meier V. D."/>
            <person name="Meier V D."/>
        </authorList>
    </citation>
    <scope>NUCLEOTIDE SEQUENCE</scope>
    <source>
        <strain evidence="1">HLG_WM_MAG_10</strain>
    </source>
</reference>
<dbReference type="GO" id="GO:0004553">
    <property type="term" value="F:hydrolase activity, hydrolyzing O-glycosyl compounds"/>
    <property type="evidence" value="ECO:0007669"/>
    <property type="project" value="UniProtKB-ARBA"/>
</dbReference>
<protein>
    <recommendedName>
        <fullName evidence="2">3-keto-disaccharide hydrolase domain-containing protein</fullName>
    </recommendedName>
</protein>
<accession>A0A6S6S6L4</accession>
<proteinExistence type="predicted"/>
<evidence type="ECO:0008006" key="2">
    <source>
        <dbReference type="Google" id="ProtNLM"/>
    </source>
</evidence>
<name>A0A6S6S6L4_9BACT</name>
<dbReference type="SUPFAM" id="SSF49899">
    <property type="entry name" value="Concanavalin A-like lectins/glucanases"/>
    <property type="match status" value="1"/>
</dbReference>